<dbReference type="SUPFAM" id="SSF50974">
    <property type="entry name" value="Nitrous oxide reductase, N-terminal domain"/>
    <property type="match status" value="1"/>
</dbReference>
<evidence type="ECO:0000313" key="2">
    <source>
        <dbReference type="EMBL" id="KAJ7373963.1"/>
    </source>
</evidence>
<dbReference type="Proteomes" id="UP001163046">
    <property type="component" value="Unassembled WGS sequence"/>
</dbReference>
<proteinExistence type="predicted"/>
<dbReference type="PANTHER" id="PTHR47197">
    <property type="entry name" value="PROTEIN NIRF"/>
    <property type="match status" value="1"/>
</dbReference>
<sequence>MRLLSASLLGFAIIVAVFFSVNETASLTNDQETLVYVFGSEGVYIIDPKSKTVLSNITAADGICTKSRYSRKNCSFGSEIAVKDELVFFSDSPGNRVHVIDVEKRQVIETIPTGGYPYDLYYLPWLEEVWVHTWTNSTFDVISTAGSLKKTHKAIKAHVQPGWTHGYMYADQQVKDGKVGYVTHLFNPGLHQLDLSSKTYKEFVNVSSYGCTGTFNFAYSSVNKHAFFDCYGSNTLLELDVNTDAIVRKWNFTGTPYASPDGRFIVSLYKSVNASINMLLASKVYVLLVSDKDNAPTLKAPIDIPGGVSDLVFNPKNSGVAYISLIYSDKIALLDLKLLKVTYIEGVGSVLSGPGMHVVGRPIIMAGSWIVTPATANNSVAIIDAGTRELHGMVPGVVGGKGLVAVHPKAKLPPPKSVAGSFYVSREMMVLILLSVLYVIVG</sequence>
<dbReference type="Gene3D" id="2.130.10.10">
    <property type="entry name" value="YVTN repeat-like/Quinoprotein amine dehydrogenase"/>
    <property type="match status" value="1"/>
</dbReference>
<keyword evidence="1" id="KW-0732">Signal</keyword>
<feature type="chain" id="PRO_5040987230" evidence="1">
    <location>
        <begin position="25"/>
        <end position="442"/>
    </location>
</feature>
<dbReference type="InterPro" id="IPR015943">
    <property type="entry name" value="WD40/YVTN_repeat-like_dom_sf"/>
</dbReference>
<dbReference type="InterPro" id="IPR011045">
    <property type="entry name" value="N2O_reductase_N"/>
</dbReference>
<dbReference type="EMBL" id="MU826829">
    <property type="protein sequence ID" value="KAJ7373963.1"/>
    <property type="molecule type" value="Genomic_DNA"/>
</dbReference>
<name>A0A9X0CTU3_9CNID</name>
<evidence type="ECO:0000256" key="1">
    <source>
        <dbReference type="SAM" id="SignalP"/>
    </source>
</evidence>
<keyword evidence="3" id="KW-1185">Reference proteome</keyword>
<dbReference type="OrthoDB" id="6085115at2759"/>
<organism evidence="2 3">
    <name type="scientific">Desmophyllum pertusum</name>
    <dbReference type="NCBI Taxonomy" id="174260"/>
    <lineage>
        <taxon>Eukaryota</taxon>
        <taxon>Metazoa</taxon>
        <taxon>Cnidaria</taxon>
        <taxon>Anthozoa</taxon>
        <taxon>Hexacorallia</taxon>
        <taxon>Scleractinia</taxon>
        <taxon>Caryophylliina</taxon>
        <taxon>Caryophylliidae</taxon>
        <taxon>Desmophyllum</taxon>
    </lineage>
</organism>
<gene>
    <name evidence="2" type="primary">FSTL5_1</name>
    <name evidence="2" type="ORF">OS493_009291</name>
</gene>
<protein>
    <submittedName>
        <fullName evidence="2">Follistatin- protein 5</fullName>
    </submittedName>
</protein>
<dbReference type="PANTHER" id="PTHR47197:SF3">
    <property type="entry name" value="DIHYDRO-HEME D1 DEHYDROGENASE"/>
    <property type="match status" value="1"/>
</dbReference>
<feature type="signal peptide" evidence="1">
    <location>
        <begin position="1"/>
        <end position="24"/>
    </location>
</feature>
<accession>A0A9X0CTU3</accession>
<dbReference type="InterPro" id="IPR051200">
    <property type="entry name" value="Host-pathogen_enzymatic-act"/>
</dbReference>
<evidence type="ECO:0000313" key="3">
    <source>
        <dbReference type="Proteomes" id="UP001163046"/>
    </source>
</evidence>
<dbReference type="AlphaFoldDB" id="A0A9X0CTU3"/>
<comment type="caution">
    <text evidence="2">The sequence shown here is derived from an EMBL/GenBank/DDBJ whole genome shotgun (WGS) entry which is preliminary data.</text>
</comment>
<reference evidence="2" key="1">
    <citation type="submission" date="2023-01" db="EMBL/GenBank/DDBJ databases">
        <title>Genome assembly of the deep-sea coral Lophelia pertusa.</title>
        <authorList>
            <person name="Herrera S."/>
            <person name="Cordes E."/>
        </authorList>
    </citation>
    <scope>NUCLEOTIDE SEQUENCE</scope>
    <source>
        <strain evidence="2">USNM1676648</strain>
        <tissue evidence="2">Polyp</tissue>
    </source>
</reference>